<dbReference type="EMBL" id="UNSH01000001">
    <property type="protein sequence ID" value="SZE99646.1"/>
    <property type="molecule type" value="Genomic_DNA"/>
</dbReference>
<organism evidence="2 3">
    <name type="scientific">Blumeria hordei</name>
    <name type="common">Barley powdery mildew</name>
    <name type="synonym">Blumeria graminis f. sp. hordei</name>
    <dbReference type="NCBI Taxonomy" id="2867405"/>
    <lineage>
        <taxon>Eukaryota</taxon>
        <taxon>Fungi</taxon>
        <taxon>Dikarya</taxon>
        <taxon>Ascomycota</taxon>
        <taxon>Pezizomycotina</taxon>
        <taxon>Leotiomycetes</taxon>
        <taxon>Erysiphales</taxon>
        <taxon>Erysiphaceae</taxon>
        <taxon>Blumeria</taxon>
    </lineage>
</organism>
<feature type="compositionally biased region" description="Basic and acidic residues" evidence="1">
    <location>
        <begin position="372"/>
        <end position="381"/>
    </location>
</feature>
<feature type="compositionally biased region" description="Basic and acidic residues" evidence="1">
    <location>
        <begin position="642"/>
        <end position="652"/>
    </location>
</feature>
<reference evidence="2 3" key="1">
    <citation type="submission" date="2017-11" db="EMBL/GenBank/DDBJ databases">
        <authorList>
            <person name="Kracher B."/>
        </authorList>
    </citation>
    <scope>NUCLEOTIDE SEQUENCE [LARGE SCALE GENOMIC DNA]</scope>
    <source>
        <strain evidence="2 3">RACE1</strain>
    </source>
</reference>
<dbReference type="VEuPathDB" id="FungiDB:BLGHR1_10396"/>
<evidence type="ECO:0000313" key="2">
    <source>
        <dbReference type="EMBL" id="SZE99646.1"/>
    </source>
</evidence>
<feature type="region of interest" description="Disordered" evidence="1">
    <location>
        <begin position="625"/>
        <end position="679"/>
    </location>
</feature>
<name>A0A383UK26_BLUHO</name>
<evidence type="ECO:0000313" key="3">
    <source>
        <dbReference type="Proteomes" id="UP000275772"/>
    </source>
</evidence>
<dbReference type="AlphaFoldDB" id="A0A383UK26"/>
<feature type="compositionally biased region" description="Basic and acidic residues" evidence="1">
    <location>
        <begin position="589"/>
        <end position="608"/>
    </location>
</feature>
<feature type="region of interest" description="Disordered" evidence="1">
    <location>
        <begin position="546"/>
        <end position="608"/>
    </location>
</feature>
<protein>
    <submittedName>
        <fullName evidence="2">Uncharacterized protein</fullName>
    </submittedName>
</protein>
<feature type="region of interest" description="Disordered" evidence="1">
    <location>
        <begin position="708"/>
        <end position="741"/>
    </location>
</feature>
<gene>
    <name evidence="2" type="ORF">BLGHR1_10396</name>
</gene>
<sequence length="1127" mass="127738">MSGLKIKDDTKIQGNFLPKAATRLCPHHHTSICEIYISRSNNGAFKPATQMESLEKSQGLHVQKESIYDFSPKDQENLFTKKSNQLNFLCNTPMTKCNKQDHQKRQLISRIRPAIQRKSIKPKAKQSLISSRRSLGLSRILNTGFSTKDSHQISKHIQIDNFSGNDAKNSLLRQASPAKKLSKFHGFDIKTTLPTCREVDLKASTANYYEEQIKSRAHKDQLHTKNNKGTPRISASQIKTKPRQKLSRVLPGETLELIDSSTTKVLKLTKALKDDGSLYKDSPSSKILPESEMREILENPVVKDGHTTNNYSNSNILNNGNSRSHIFDHSYLFEPNESKFNDFPPRNQLNIKKATESYNISSKTSIRNKKSISNERQDLSAKDSFPQDGAIELQPQNFKSLSNNNLPPMSDDVSRKQKYQVDTSESFKELTSLPEEHISKGLKPRSVAPKLEITSRRSSTSFPTADKIREIGSFISKTSNCDVKKANIHHRIHETVSSSKTGLITKSPEKNIYLIGNDGKMIPSHLNPLQKPTNFELLNELVVSRAPENKTDQNHRKRNKSDEDADLGSKKKCKNNTRPYKNYLPKTVSKNEKSPKVEGFQKSHEIKSKMNESDLSIFKRPMRLVQLDKQKNKPSINSEGSEVERRESKFPDDNSSDFSENSRLTRTRSTAGSNHSKTLSPNILLNYHRETFSEKTFVISKDIAANERQKSNADGNNDRFLQQKKSDTPSKKRNTNRIVSSNTPINSLKEQISNLKNISSHNDLIPIQTPKPPQNSALKDDLSIKHDVTQNICNISRLSDTNPIHLKPVVRKKYRRTRVTQNGSPIGGEEIEPHPIKNLGIDISPLEGHQQPKKNLECQACELSAPFGPKCSILKRVKAGPSSPEAASTELVLHKTSDDISYTDMNNHQVISQKIPRDPFYIQGSSCENSPSIESSPDPISKTSTDSTKNKSRLHKVSINPRSRQYIQDNKLSPCKKKNKQTILDTQHKSRVCSKEEEKLAQDRWNSALRPHYQGIHNAVRRIVDEIILRLVQEEDSMSLLVNQYKENGGKIINMLSLDHTRERDSITKCLHTKIDEILRDQSAAQLTFLEHTERIKKSTLNTIEENWEKRQDEIQIAISEGRISSA</sequence>
<dbReference type="Proteomes" id="UP000275772">
    <property type="component" value="Unassembled WGS sequence"/>
</dbReference>
<feature type="region of interest" description="Disordered" evidence="1">
    <location>
        <begin position="395"/>
        <end position="417"/>
    </location>
</feature>
<feature type="compositionally biased region" description="Polar residues" evidence="1">
    <location>
        <begin position="656"/>
        <end position="679"/>
    </location>
</feature>
<feature type="compositionally biased region" description="Polar residues" evidence="1">
    <location>
        <begin position="227"/>
        <end position="239"/>
    </location>
</feature>
<evidence type="ECO:0000256" key="1">
    <source>
        <dbReference type="SAM" id="MobiDB-lite"/>
    </source>
</evidence>
<feature type="region of interest" description="Disordered" evidence="1">
    <location>
        <begin position="360"/>
        <end position="383"/>
    </location>
</feature>
<feature type="region of interest" description="Disordered" evidence="1">
    <location>
        <begin position="220"/>
        <end position="242"/>
    </location>
</feature>
<feature type="compositionally biased region" description="Polar residues" evidence="1">
    <location>
        <begin position="395"/>
        <end position="407"/>
    </location>
</feature>
<accession>A0A383UK26</accession>
<feature type="region of interest" description="Disordered" evidence="1">
    <location>
        <begin position="921"/>
        <end position="963"/>
    </location>
</feature>
<feature type="compositionally biased region" description="Low complexity" evidence="1">
    <location>
        <begin position="925"/>
        <end position="947"/>
    </location>
</feature>
<proteinExistence type="predicted"/>